<protein>
    <submittedName>
        <fullName evidence="1">Putative GTPase-activator protein for Ras-like GTPase</fullName>
    </submittedName>
</protein>
<sequence length="213" mass="23540">MGPLLLQGRVQLEEAALPLDEAYGIHFTADNFHFAVCACLARGLADTTTKTNATRVLSAFLDMAGNPSGHIGKPSNDISRSPYMALILARTVGSDELRDSLWLAGINPLLLGDVSGTQRYEDLSSMKDKDLLLNTAIELIDFQYLEDALQNRTLRWLTELATARPAVTMHLLYLRRRSAALSKLIYTGICPSPSLRSNIKPKVQHCVRLHYCA</sequence>
<comment type="caution">
    <text evidence="1">The sequence shown here is derived from an EMBL/GenBank/DDBJ whole genome shotgun (WGS) entry which is preliminary data.</text>
</comment>
<keyword evidence="2" id="KW-1185">Reference proteome</keyword>
<evidence type="ECO:0000313" key="2">
    <source>
        <dbReference type="Proteomes" id="UP000027238"/>
    </source>
</evidence>
<dbReference type="eggNOG" id="KOG1826">
    <property type="taxonomic scope" value="Eukaryota"/>
</dbReference>
<organism evidence="1 2">
    <name type="scientific">Colletotrichum sublineola</name>
    <name type="common">Sorghum anthracnose fungus</name>
    <dbReference type="NCBI Taxonomy" id="1173701"/>
    <lineage>
        <taxon>Eukaryota</taxon>
        <taxon>Fungi</taxon>
        <taxon>Dikarya</taxon>
        <taxon>Ascomycota</taxon>
        <taxon>Pezizomycotina</taxon>
        <taxon>Sordariomycetes</taxon>
        <taxon>Hypocreomycetidae</taxon>
        <taxon>Glomerellales</taxon>
        <taxon>Glomerellaceae</taxon>
        <taxon>Colletotrichum</taxon>
        <taxon>Colletotrichum graminicola species complex</taxon>
    </lineage>
</organism>
<dbReference type="STRING" id="1173701.A0A066XFU9"/>
<dbReference type="Proteomes" id="UP000027238">
    <property type="component" value="Unassembled WGS sequence"/>
</dbReference>
<gene>
    <name evidence="1" type="ORF">CSUB01_07359</name>
</gene>
<name>A0A066XFU9_COLSU</name>
<accession>A0A066XFU9</accession>
<dbReference type="HOGENOM" id="CLU_1294330_0_0_1"/>
<dbReference type="AlphaFoldDB" id="A0A066XFU9"/>
<evidence type="ECO:0000313" key="1">
    <source>
        <dbReference type="EMBL" id="KDN64616.1"/>
    </source>
</evidence>
<proteinExistence type="predicted"/>
<dbReference type="OrthoDB" id="28245at2759"/>
<reference evidence="2" key="1">
    <citation type="journal article" date="2014" name="Genome Announc.">
        <title>Draft genome sequence of Colletotrichum sublineola, a destructive pathogen of cultivated sorghum.</title>
        <authorList>
            <person name="Baroncelli R."/>
            <person name="Sanz-Martin J.M."/>
            <person name="Rech G.E."/>
            <person name="Sukno S.A."/>
            <person name="Thon M.R."/>
        </authorList>
    </citation>
    <scope>NUCLEOTIDE SEQUENCE [LARGE SCALE GENOMIC DNA]</scope>
    <source>
        <strain evidence="2">TX430BB</strain>
    </source>
</reference>
<dbReference type="EMBL" id="JMSE01001114">
    <property type="protein sequence ID" value="KDN64616.1"/>
    <property type="molecule type" value="Genomic_DNA"/>
</dbReference>